<proteinExistence type="predicted"/>
<evidence type="ECO:0000313" key="4">
    <source>
        <dbReference type="Proteomes" id="UP001558613"/>
    </source>
</evidence>
<evidence type="ECO:0000259" key="2">
    <source>
        <dbReference type="Pfam" id="PF15317"/>
    </source>
</evidence>
<dbReference type="PANTHER" id="PTHR14987">
    <property type="entry name" value="PROTEIN LBH-RELATED"/>
    <property type="match status" value="1"/>
</dbReference>
<dbReference type="Proteomes" id="UP001558613">
    <property type="component" value="Unassembled WGS sequence"/>
</dbReference>
<protein>
    <recommendedName>
        <fullName evidence="2">LBH domain-containing protein</fullName>
    </recommendedName>
</protein>
<evidence type="ECO:0000256" key="1">
    <source>
        <dbReference type="SAM" id="MobiDB-lite"/>
    </source>
</evidence>
<evidence type="ECO:0000313" key="3">
    <source>
        <dbReference type="EMBL" id="KAL1267218.1"/>
    </source>
</evidence>
<feature type="compositionally biased region" description="Acidic residues" evidence="1">
    <location>
        <begin position="138"/>
        <end position="147"/>
    </location>
</feature>
<gene>
    <name evidence="3" type="ORF">QQF64_002893</name>
</gene>
<feature type="domain" description="LBH" evidence="2">
    <location>
        <begin position="67"/>
        <end position="151"/>
    </location>
</feature>
<feature type="region of interest" description="Disordered" evidence="1">
    <location>
        <begin position="22"/>
        <end position="44"/>
    </location>
</feature>
<feature type="compositionally biased region" description="Low complexity" evidence="1">
    <location>
        <begin position="193"/>
        <end position="204"/>
    </location>
</feature>
<accession>A0ABR3MRF4</accession>
<reference evidence="3 4" key="1">
    <citation type="submission" date="2023-09" db="EMBL/GenBank/DDBJ databases">
        <authorList>
            <person name="Wang M."/>
        </authorList>
    </citation>
    <scope>NUCLEOTIDE SEQUENCE [LARGE SCALE GENOMIC DNA]</scope>
    <source>
        <strain evidence="3">GT-2023</strain>
        <tissue evidence="3">Liver</tissue>
    </source>
</reference>
<keyword evidence="4" id="KW-1185">Reference proteome</keyword>
<name>A0ABR3MRF4_9TELE</name>
<dbReference type="Pfam" id="PF15317">
    <property type="entry name" value="Lbh"/>
    <property type="match status" value="1"/>
</dbReference>
<organism evidence="3 4">
    <name type="scientific">Cirrhinus molitorella</name>
    <name type="common">mud carp</name>
    <dbReference type="NCBI Taxonomy" id="172907"/>
    <lineage>
        <taxon>Eukaryota</taxon>
        <taxon>Metazoa</taxon>
        <taxon>Chordata</taxon>
        <taxon>Craniata</taxon>
        <taxon>Vertebrata</taxon>
        <taxon>Euteleostomi</taxon>
        <taxon>Actinopterygii</taxon>
        <taxon>Neopterygii</taxon>
        <taxon>Teleostei</taxon>
        <taxon>Ostariophysi</taxon>
        <taxon>Cypriniformes</taxon>
        <taxon>Cyprinidae</taxon>
        <taxon>Labeoninae</taxon>
        <taxon>Labeonini</taxon>
        <taxon>Cirrhinus</taxon>
    </lineage>
</organism>
<feature type="compositionally biased region" description="Basic and acidic residues" evidence="1">
    <location>
        <begin position="29"/>
        <end position="38"/>
    </location>
</feature>
<dbReference type="InterPro" id="IPR038990">
    <property type="entry name" value="LBH_dom"/>
</dbReference>
<sequence length="204" mass="23165">MYDVLPACCLWTRFTCWHSHSGEGQNTDRQVRSRHQEDAGQTQRKLILNNSNSTCTHSVMSSGPQDSSVEQHRLQRRGENASYQIFPEPEQLEPLQVKGGAARLKERLPSIVVEPSEESEEESGELQWPPLNTQTSIDQEEEEEEDPFQEHCELNSGGQEQQTDADRVLHFKRSSIPCIQIDYSRLTPPPSPTSSHAAPPRFRS</sequence>
<dbReference type="InterPro" id="IPR042945">
    <property type="entry name" value="LBH_dom_prot"/>
</dbReference>
<comment type="caution">
    <text evidence="3">The sequence shown here is derived from an EMBL/GenBank/DDBJ whole genome shotgun (WGS) entry which is preliminary data.</text>
</comment>
<dbReference type="PANTHER" id="PTHR14987:SF2">
    <property type="entry name" value="PROTEIN LBH"/>
    <property type="match status" value="1"/>
</dbReference>
<dbReference type="EMBL" id="JAYMGO010000010">
    <property type="protein sequence ID" value="KAL1267218.1"/>
    <property type="molecule type" value="Genomic_DNA"/>
</dbReference>
<feature type="region of interest" description="Disordered" evidence="1">
    <location>
        <begin position="111"/>
        <end position="204"/>
    </location>
</feature>
<feature type="compositionally biased region" description="Acidic residues" evidence="1">
    <location>
        <begin position="115"/>
        <end position="124"/>
    </location>
</feature>